<dbReference type="InterPro" id="IPR006793">
    <property type="entry name" value="FaeA"/>
</dbReference>
<gene>
    <name evidence="3" type="ORF">G8717_004287</name>
</gene>
<proteinExistence type="predicted"/>
<keyword evidence="2" id="KW-0804">Transcription</keyword>
<dbReference type="AlphaFoldDB" id="A0A764WUJ8"/>
<protein>
    <submittedName>
        <fullName evidence="3">Uncharacterized protein</fullName>
    </submittedName>
</protein>
<evidence type="ECO:0000313" key="3">
    <source>
        <dbReference type="EMBL" id="HAG5111386.1"/>
    </source>
</evidence>
<reference evidence="3" key="2">
    <citation type="submission" date="2020-02" db="EMBL/GenBank/DDBJ databases">
        <authorList>
            <consortium name="NCBI Pathogen Detection Project"/>
        </authorList>
    </citation>
    <scope>NUCLEOTIDE SEQUENCE</scope>
    <source>
        <strain evidence="3">MA.0809R10500</strain>
    </source>
</reference>
<comment type="caution">
    <text evidence="3">The sequence shown here is derived from an EMBL/GenBank/DDBJ whole genome shotgun (WGS) entry which is preliminary data.</text>
</comment>
<dbReference type="GO" id="GO:0006355">
    <property type="term" value="P:regulation of DNA-templated transcription"/>
    <property type="evidence" value="ECO:0007669"/>
    <property type="project" value="InterPro"/>
</dbReference>
<evidence type="ECO:0000256" key="1">
    <source>
        <dbReference type="ARBA" id="ARBA00023015"/>
    </source>
</evidence>
<accession>A0A764WUJ8</accession>
<reference evidence="3" key="1">
    <citation type="journal article" date="2018" name="Genome Biol.">
        <title>SKESA: strategic k-mer extension for scrupulous assemblies.</title>
        <authorList>
            <person name="Souvorov A."/>
            <person name="Agarwala R."/>
            <person name="Lipman D.J."/>
        </authorList>
    </citation>
    <scope>NUCLEOTIDE SEQUENCE</scope>
    <source>
        <strain evidence="3">MA.0809R10500</strain>
    </source>
</reference>
<evidence type="ECO:0000256" key="2">
    <source>
        <dbReference type="ARBA" id="ARBA00023163"/>
    </source>
</evidence>
<keyword evidence="1" id="KW-0805">Transcription regulation</keyword>
<name>A0A764WUJ8_SALER</name>
<organism evidence="3">
    <name type="scientific">Salmonella enterica</name>
    <name type="common">Salmonella choleraesuis</name>
    <dbReference type="NCBI Taxonomy" id="28901"/>
    <lineage>
        <taxon>Bacteria</taxon>
        <taxon>Pseudomonadati</taxon>
        <taxon>Pseudomonadota</taxon>
        <taxon>Gammaproteobacteria</taxon>
        <taxon>Enterobacterales</taxon>
        <taxon>Enterobacteriaceae</taxon>
        <taxon>Salmonella</taxon>
    </lineage>
</organism>
<dbReference type="EMBL" id="DAAYOT010000018">
    <property type="protein sequence ID" value="HAG5111386.1"/>
    <property type="molecule type" value="Genomic_DNA"/>
</dbReference>
<dbReference type="Pfam" id="PF04703">
    <property type="entry name" value="FaeA"/>
    <property type="match status" value="1"/>
</dbReference>
<sequence length="48" mass="5330">MNNKLDNVADAINITICQAGGYFENLLRTEFIDRTPAVNGTPELCFLI</sequence>